<keyword evidence="2" id="KW-1185">Reference proteome</keyword>
<dbReference type="Proteomes" id="UP000014480">
    <property type="component" value="Unassembled WGS sequence"/>
</dbReference>
<comment type="caution">
    <text evidence="1">The sequence shown here is derived from an EMBL/GenBank/DDBJ whole genome shotgun (WGS) entry which is preliminary data.</text>
</comment>
<sequence length="99" mass="11081">MAIYNNIRPLVRPKFNHFISAAALWNVRVVPAKKIRSSKGDYIAIKAANPTSSTTPYRRAGREPVFRTQPHTTIRKGATYKRLSRQLPCRASSAVADSL</sequence>
<accession>A0A484FUJ4</accession>
<evidence type="ECO:0000313" key="2">
    <source>
        <dbReference type="Proteomes" id="UP000014480"/>
    </source>
</evidence>
<dbReference type="AlphaFoldDB" id="A0A484FUJ4"/>
<reference evidence="2" key="2">
    <citation type="journal article" date="2019" name="Mol. Plant Microbe Interact.">
        <title>Genome sequence resources for four phytopathogenic fungi from the Colletotrichum orbiculare species complex.</title>
        <authorList>
            <person name="Gan P."/>
            <person name="Tsushima A."/>
            <person name="Narusaka M."/>
            <person name="Narusaka Y."/>
            <person name="Takano Y."/>
            <person name="Kubo Y."/>
            <person name="Shirasu K."/>
        </authorList>
    </citation>
    <scope>GENOME REANNOTATION</scope>
    <source>
        <strain evidence="2">104-T / ATCC 96160 / CBS 514.97 / LARS 414 / MAFF 240422</strain>
    </source>
</reference>
<reference evidence="2" key="1">
    <citation type="journal article" date="2013" name="New Phytol.">
        <title>Comparative genomic and transcriptomic analyses reveal the hemibiotrophic stage shift of Colletotrichum fungi.</title>
        <authorList>
            <person name="Gan P."/>
            <person name="Ikeda K."/>
            <person name="Irieda H."/>
            <person name="Narusaka M."/>
            <person name="O'Connell R.J."/>
            <person name="Narusaka Y."/>
            <person name="Takano Y."/>
            <person name="Kubo Y."/>
            <person name="Shirasu K."/>
        </authorList>
    </citation>
    <scope>NUCLEOTIDE SEQUENCE [LARGE SCALE GENOMIC DNA]</scope>
    <source>
        <strain evidence="2">104-T / ATCC 96160 / CBS 514.97 / LARS 414 / MAFF 240422</strain>
    </source>
</reference>
<proteinExistence type="predicted"/>
<dbReference type="EMBL" id="AMCV02000015">
    <property type="protein sequence ID" value="TDZ21381.1"/>
    <property type="molecule type" value="Genomic_DNA"/>
</dbReference>
<organism evidence="1 2">
    <name type="scientific">Colletotrichum orbiculare (strain 104-T / ATCC 96160 / CBS 514.97 / LARS 414 / MAFF 240422)</name>
    <name type="common">Cucumber anthracnose fungus</name>
    <name type="synonym">Colletotrichum lagenarium</name>
    <dbReference type="NCBI Taxonomy" id="1213857"/>
    <lineage>
        <taxon>Eukaryota</taxon>
        <taxon>Fungi</taxon>
        <taxon>Dikarya</taxon>
        <taxon>Ascomycota</taxon>
        <taxon>Pezizomycotina</taxon>
        <taxon>Sordariomycetes</taxon>
        <taxon>Hypocreomycetidae</taxon>
        <taxon>Glomerellales</taxon>
        <taxon>Glomerellaceae</taxon>
        <taxon>Colletotrichum</taxon>
        <taxon>Colletotrichum orbiculare species complex</taxon>
    </lineage>
</organism>
<evidence type="ECO:0000313" key="1">
    <source>
        <dbReference type="EMBL" id="TDZ21381.1"/>
    </source>
</evidence>
<name>A0A484FUJ4_COLOR</name>
<gene>
    <name evidence="1" type="ORF">Cob_v005734</name>
</gene>
<protein>
    <submittedName>
        <fullName evidence="1">Uncharacterized protein</fullName>
    </submittedName>
</protein>